<accession>A0A6B0RHG0</accession>
<gene>
    <name evidence="1" type="ORF">E5288_WYG022186</name>
</gene>
<evidence type="ECO:0000313" key="1">
    <source>
        <dbReference type="EMBL" id="MXQ89608.1"/>
    </source>
</evidence>
<protein>
    <submittedName>
        <fullName evidence="1">Uncharacterized protein</fullName>
    </submittedName>
</protein>
<keyword evidence="2" id="KW-1185">Reference proteome</keyword>
<dbReference type="EMBL" id="VBQZ03000057">
    <property type="protein sequence ID" value="MXQ89608.1"/>
    <property type="molecule type" value="Genomic_DNA"/>
</dbReference>
<dbReference type="AlphaFoldDB" id="A0A6B0RHG0"/>
<name>A0A6B0RHG0_9CETA</name>
<evidence type="ECO:0000313" key="2">
    <source>
        <dbReference type="Proteomes" id="UP000322234"/>
    </source>
</evidence>
<reference evidence="1" key="1">
    <citation type="submission" date="2019-10" db="EMBL/GenBank/DDBJ databases">
        <title>The sequence and de novo assembly of the wild yak genome.</title>
        <authorList>
            <person name="Liu Y."/>
        </authorList>
    </citation>
    <scope>NUCLEOTIDE SEQUENCE [LARGE SCALE GENOMIC DNA]</scope>
    <source>
        <strain evidence="1">WY2019</strain>
    </source>
</reference>
<organism evidence="1 2">
    <name type="scientific">Bos mutus</name>
    <name type="common">wild yak</name>
    <dbReference type="NCBI Taxonomy" id="72004"/>
    <lineage>
        <taxon>Eukaryota</taxon>
        <taxon>Metazoa</taxon>
        <taxon>Chordata</taxon>
        <taxon>Craniata</taxon>
        <taxon>Vertebrata</taxon>
        <taxon>Euteleostomi</taxon>
        <taxon>Mammalia</taxon>
        <taxon>Eutheria</taxon>
        <taxon>Laurasiatheria</taxon>
        <taxon>Artiodactyla</taxon>
        <taxon>Ruminantia</taxon>
        <taxon>Pecora</taxon>
        <taxon>Bovidae</taxon>
        <taxon>Bovinae</taxon>
        <taxon>Bos</taxon>
    </lineage>
</organism>
<comment type="caution">
    <text evidence="1">The sequence shown here is derived from an EMBL/GenBank/DDBJ whole genome shotgun (WGS) entry which is preliminary data.</text>
</comment>
<proteinExistence type="predicted"/>
<dbReference type="Proteomes" id="UP000322234">
    <property type="component" value="Unassembled WGS sequence"/>
</dbReference>
<sequence length="82" mass="8951">MAILKRSTKPVLRMKKSLVQTTSREGALLVTHNAASQSSSVCEGPMKVCPGVTQDPWGQDPINSTKCTELLTPWLESRPTQV</sequence>